<dbReference type="Pfam" id="PF26150">
    <property type="entry name" value="LEA-2_4"/>
    <property type="match status" value="1"/>
</dbReference>
<feature type="domain" description="Tag1 C-terminal" evidence="3">
    <location>
        <begin position="472"/>
        <end position="586"/>
    </location>
</feature>
<dbReference type="InterPro" id="IPR055011">
    <property type="entry name" value="Tag1_C"/>
</dbReference>
<comment type="caution">
    <text evidence="6">The sequence shown here is derived from an EMBL/GenBank/DDBJ whole genome shotgun (WGS) entry which is preliminary data.</text>
</comment>
<dbReference type="GO" id="GO:0000329">
    <property type="term" value="C:fungal-type vacuole membrane"/>
    <property type="evidence" value="ECO:0007669"/>
    <property type="project" value="InterPro"/>
</dbReference>
<dbReference type="PANTHER" id="PTHR35895:SF3">
    <property type="entry name" value="PRE-RRNA PROCESSING PROTEIN"/>
    <property type="match status" value="1"/>
</dbReference>
<dbReference type="InterPro" id="IPR059066">
    <property type="entry name" value="Ig_Tag1-like_5th"/>
</dbReference>
<dbReference type="EMBL" id="MU251357">
    <property type="protein sequence ID" value="KAG9239579.1"/>
    <property type="molecule type" value="Genomic_DNA"/>
</dbReference>
<evidence type="ECO:0000313" key="7">
    <source>
        <dbReference type="Proteomes" id="UP000824998"/>
    </source>
</evidence>
<dbReference type="OrthoDB" id="5596576at2759"/>
<feature type="transmembrane region" description="Helical" evidence="2">
    <location>
        <begin position="82"/>
        <end position="105"/>
    </location>
</feature>
<dbReference type="PANTHER" id="PTHR35895">
    <property type="entry name" value="CHROMOSOME 16, WHOLE GENOME SHOTGUN SEQUENCE"/>
    <property type="match status" value="1"/>
</dbReference>
<proteinExistence type="predicted"/>
<dbReference type="Pfam" id="PF26153">
    <property type="entry name" value="LEA-2L_5"/>
    <property type="match status" value="1"/>
</dbReference>
<dbReference type="Pfam" id="PF22786">
    <property type="entry name" value="Tag1_C"/>
    <property type="match status" value="1"/>
</dbReference>
<dbReference type="AlphaFoldDB" id="A0A9P8CA70"/>
<feature type="compositionally biased region" description="Polar residues" evidence="1">
    <location>
        <begin position="1"/>
        <end position="10"/>
    </location>
</feature>
<dbReference type="Proteomes" id="UP000824998">
    <property type="component" value="Unassembled WGS sequence"/>
</dbReference>
<feature type="region of interest" description="Disordered" evidence="1">
    <location>
        <begin position="1"/>
        <end position="50"/>
    </location>
</feature>
<dbReference type="InterPro" id="IPR059065">
    <property type="entry name" value="Ig_Tag1-like_4th"/>
</dbReference>
<evidence type="ECO:0008006" key="8">
    <source>
        <dbReference type="Google" id="ProtNLM"/>
    </source>
</evidence>
<evidence type="ECO:0000256" key="1">
    <source>
        <dbReference type="SAM" id="MobiDB-lite"/>
    </source>
</evidence>
<sequence length="863" mass="93469">MSDNPTSPLLGSTERPTSKHSNNSRHSYEDTPLLSRSDDAPRYDASIDNDGEDELASLAASSLRSLQNENGSSKQGKDGRRWPTIAAVSVLGLVAIAIIIGAFFAPAVVEEYTKEALVIEPTSLSIDSFTKTGVKARIQANFKMDASRVKNNNVRNIGRFGTWIAREIESKASAVEVYLPEYGNVLVGTAAVPPIKVDIRNGHITGLDFLSTLQPGNIEAIRQVANDWLDGRLDKVRVMGKANVGLKTGFISLGIQSISKSLVFEGDNLPAIPKYNITKLNFKEVPVPSIGRRGMEADASISLVNRFPVKFTIPPLNFDILVQSCAAADPYIQLANATTERIDVEPKSVVKVDVSGVVDQLSQPLVQNCTGSNSSPLDLLLGKYVKGRDSTVYVRGSSTSNDNTPDWITKIISSITVPVPFPGHTFDNVIKNFSLTDTHFSLPDPDAEPGSDDAKPQVSGKIIVIAGLPKEMNFGINVTAVKSTASVKYHGKKLGDLNLQTWQGADSERLDPEDGEGASIKINSEIKNVPLTVTNDEVFARVLQSLIFGGSSLVLEIEALVDVKVATVLGELVVKKMPANGVVPVKPISTGGGFSKLEPQVGDLRILSTSQTSMQFEAHVNYTNPTEYTAFVPFVNIHVLNNGSVLGDATAQNVTVVKGNNTGIIVRASWDPTKLGGPKAQEIGRELLSQYISGYNTTLTFKTHEDSIPFQPSLGKTLSRFEVKIPTPRIHAPGDTPDKDQKPHFIDNAVFHLFSSTAEFGLISPLQYSTIFIENINATAFYNHTEPIGHIDYDLPFKVPPGRSTSPRLPVDWSFDSVGYDKIREALGGDLKLDARGTVKVKLEHWVETIWYAGSGIGASVRI</sequence>
<feature type="domain" description="Tag1-like fifth Ig-like" evidence="5">
    <location>
        <begin position="739"/>
        <end position="851"/>
    </location>
</feature>
<dbReference type="Pfam" id="PF26174">
    <property type="entry name" value="LEA-2_1"/>
    <property type="match status" value="1"/>
</dbReference>
<evidence type="ECO:0000256" key="2">
    <source>
        <dbReference type="SAM" id="Phobius"/>
    </source>
</evidence>
<keyword evidence="2" id="KW-1133">Transmembrane helix</keyword>
<evidence type="ECO:0000259" key="4">
    <source>
        <dbReference type="Pfam" id="PF26150"/>
    </source>
</evidence>
<dbReference type="InterPro" id="IPR046368">
    <property type="entry name" value="Tag1"/>
</dbReference>
<feature type="domain" description="Tag1-like fourth Ig-like" evidence="4">
    <location>
        <begin position="599"/>
        <end position="713"/>
    </location>
</feature>
<keyword evidence="2" id="KW-0812">Transmembrane</keyword>
<organism evidence="6 7">
    <name type="scientific">Amylocarpus encephaloides</name>
    <dbReference type="NCBI Taxonomy" id="45428"/>
    <lineage>
        <taxon>Eukaryota</taxon>
        <taxon>Fungi</taxon>
        <taxon>Dikarya</taxon>
        <taxon>Ascomycota</taxon>
        <taxon>Pezizomycotina</taxon>
        <taxon>Leotiomycetes</taxon>
        <taxon>Helotiales</taxon>
        <taxon>Helotiales incertae sedis</taxon>
        <taxon>Amylocarpus</taxon>
    </lineage>
</organism>
<accession>A0A9P8CA70</accession>
<evidence type="ECO:0000259" key="5">
    <source>
        <dbReference type="Pfam" id="PF26153"/>
    </source>
</evidence>
<name>A0A9P8CA70_9HELO</name>
<gene>
    <name evidence="6" type="ORF">BJ875DRAFT_538571</name>
</gene>
<keyword evidence="7" id="KW-1185">Reference proteome</keyword>
<evidence type="ECO:0000313" key="6">
    <source>
        <dbReference type="EMBL" id="KAG9239579.1"/>
    </source>
</evidence>
<protein>
    <recommendedName>
        <fullName evidence="8">Pre-rRNA processing protein</fullName>
    </recommendedName>
</protein>
<reference evidence="6" key="1">
    <citation type="journal article" date="2021" name="IMA Fungus">
        <title>Genomic characterization of three marine fungi, including Emericellopsis atlantica sp. nov. with signatures of a generalist lifestyle and marine biomass degradation.</title>
        <authorList>
            <person name="Hagestad O.C."/>
            <person name="Hou L."/>
            <person name="Andersen J.H."/>
            <person name="Hansen E.H."/>
            <person name="Altermark B."/>
            <person name="Li C."/>
            <person name="Kuhnert E."/>
            <person name="Cox R.J."/>
            <person name="Crous P.W."/>
            <person name="Spatafora J.W."/>
            <person name="Lail K."/>
            <person name="Amirebrahimi M."/>
            <person name="Lipzen A."/>
            <person name="Pangilinan J."/>
            <person name="Andreopoulos W."/>
            <person name="Hayes R.D."/>
            <person name="Ng V."/>
            <person name="Grigoriev I.V."/>
            <person name="Jackson S.A."/>
            <person name="Sutton T.D.S."/>
            <person name="Dobson A.D.W."/>
            <person name="Rama T."/>
        </authorList>
    </citation>
    <scope>NUCLEOTIDE SEQUENCE</scope>
    <source>
        <strain evidence="6">TRa018bII</strain>
    </source>
</reference>
<keyword evidence="2" id="KW-0472">Membrane</keyword>
<evidence type="ECO:0000259" key="3">
    <source>
        <dbReference type="Pfam" id="PF22786"/>
    </source>
</evidence>